<gene>
    <name evidence="13" type="ORF">OFUS_LOCUS17600</name>
</gene>
<proteinExistence type="inferred from homology"/>
<evidence type="ECO:0000256" key="3">
    <source>
        <dbReference type="ARBA" id="ARBA00006167"/>
    </source>
</evidence>
<dbReference type="InterPro" id="IPR011615">
    <property type="entry name" value="p53_DNA-bd"/>
</dbReference>
<dbReference type="InterPro" id="IPR008967">
    <property type="entry name" value="p53-like_TF_DNA-bd_sf"/>
</dbReference>
<evidence type="ECO:0000259" key="12">
    <source>
        <dbReference type="Pfam" id="PF00870"/>
    </source>
</evidence>
<comment type="caution">
    <text evidence="13">The sequence shown here is derived from an EMBL/GenBank/DDBJ whole genome shotgun (WGS) entry which is preliminary data.</text>
</comment>
<keyword evidence="8" id="KW-0238">DNA-binding</keyword>
<comment type="subcellular location">
    <subcellularLocation>
        <location evidence="2">Nucleus</location>
    </subcellularLocation>
</comment>
<evidence type="ECO:0000256" key="2">
    <source>
        <dbReference type="ARBA" id="ARBA00004123"/>
    </source>
</evidence>
<dbReference type="EMBL" id="CAIIXF020000008">
    <property type="protein sequence ID" value="CAH1792657.1"/>
    <property type="molecule type" value="Genomic_DNA"/>
</dbReference>
<evidence type="ECO:0000256" key="7">
    <source>
        <dbReference type="ARBA" id="ARBA00023015"/>
    </source>
</evidence>
<evidence type="ECO:0000256" key="4">
    <source>
        <dbReference type="ARBA" id="ARBA00022703"/>
    </source>
</evidence>
<evidence type="ECO:0000256" key="5">
    <source>
        <dbReference type="ARBA" id="ARBA00022723"/>
    </source>
</evidence>
<dbReference type="Gene3D" id="2.60.40.720">
    <property type="match status" value="1"/>
</dbReference>
<name>A0A8S4PGE7_OWEFU</name>
<dbReference type="GO" id="GO:0006915">
    <property type="term" value="P:apoptotic process"/>
    <property type="evidence" value="ECO:0007669"/>
    <property type="project" value="UniProtKB-KW"/>
</dbReference>
<keyword evidence="11" id="KW-0539">Nucleus</keyword>
<keyword evidence="7" id="KW-0805">Transcription regulation</keyword>
<feature type="domain" description="p53 DNA-binding" evidence="12">
    <location>
        <begin position="48"/>
        <end position="217"/>
    </location>
</feature>
<keyword evidence="5" id="KW-0479">Metal-binding</keyword>
<dbReference type="SUPFAM" id="SSF49417">
    <property type="entry name" value="p53-like transcription factors"/>
    <property type="match status" value="1"/>
</dbReference>
<evidence type="ECO:0000256" key="10">
    <source>
        <dbReference type="ARBA" id="ARBA00023163"/>
    </source>
</evidence>
<dbReference type="Proteomes" id="UP000749559">
    <property type="component" value="Unassembled WGS sequence"/>
</dbReference>
<evidence type="ECO:0000256" key="9">
    <source>
        <dbReference type="ARBA" id="ARBA00023159"/>
    </source>
</evidence>
<dbReference type="GO" id="GO:0005634">
    <property type="term" value="C:nucleus"/>
    <property type="evidence" value="ECO:0007669"/>
    <property type="project" value="UniProtKB-SubCell"/>
</dbReference>
<comment type="cofactor">
    <cofactor evidence="1">
        <name>Zn(2+)</name>
        <dbReference type="ChEBI" id="CHEBI:29105"/>
    </cofactor>
</comment>
<organism evidence="13 14">
    <name type="scientific">Owenia fusiformis</name>
    <name type="common">Polychaete worm</name>
    <dbReference type="NCBI Taxonomy" id="6347"/>
    <lineage>
        <taxon>Eukaryota</taxon>
        <taxon>Metazoa</taxon>
        <taxon>Spiralia</taxon>
        <taxon>Lophotrochozoa</taxon>
        <taxon>Annelida</taxon>
        <taxon>Polychaeta</taxon>
        <taxon>Sedentaria</taxon>
        <taxon>Canalipalpata</taxon>
        <taxon>Sabellida</taxon>
        <taxon>Oweniida</taxon>
        <taxon>Oweniidae</taxon>
        <taxon>Owenia</taxon>
    </lineage>
</organism>
<reference evidence="13" key="1">
    <citation type="submission" date="2022-03" db="EMBL/GenBank/DDBJ databases">
        <authorList>
            <person name="Martin C."/>
        </authorList>
    </citation>
    <scope>NUCLEOTIDE SEQUENCE</scope>
</reference>
<keyword evidence="9" id="KW-0010">Activator</keyword>
<keyword evidence="6" id="KW-0862">Zinc</keyword>
<evidence type="ECO:0000313" key="13">
    <source>
        <dbReference type="EMBL" id="CAH1792657.1"/>
    </source>
</evidence>
<dbReference type="PANTHER" id="PTHR11447:SF16">
    <property type="entry name" value="P53 PROTEIN LONG FORM VARIANT 1"/>
    <property type="match status" value="1"/>
</dbReference>
<dbReference type="GO" id="GO:0000981">
    <property type="term" value="F:DNA-binding transcription factor activity, RNA polymerase II-specific"/>
    <property type="evidence" value="ECO:0007669"/>
    <property type="project" value="TreeGrafter"/>
</dbReference>
<accession>A0A8S4PGE7</accession>
<protein>
    <recommendedName>
        <fullName evidence="12">p53 DNA-binding domain-containing protein</fullName>
    </recommendedName>
</protein>
<dbReference type="AlphaFoldDB" id="A0A8S4PGE7"/>
<dbReference type="InterPro" id="IPR012346">
    <property type="entry name" value="p53/RUNT-type_TF_DNA-bd_sf"/>
</dbReference>
<dbReference type="InterPro" id="IPR002117">
    <property type="entry name" value="p53_tumour_suppressor"/>
</dbReference>
<evidence type="ECO:0000256" key="1">
    <source>
        <dbReference type="ARBA" id="ARBA00001947"/>
    </source>
</evidence>
<dbReference type="GO" id="GO:0046872">
    <property type="term" value="F:metal ion binding"/>
    <property type="evidence" value="ECO:0007669"/>
    <property type="project" value="UniProtKB-KW"/>
</dbReference>
<dbReference type="Pfam" id="PF00870">
    <property type="entry name" value="P53"/>
    <property type="match status" value="1"/>
</dbReference>
<keyword evidence="14" id="KW-1185">Reference proteome</keyword>
<dbReference type="GO" id="GO:0000978">
    <property type="term" value="F:RNA polymerase II cis-regulatory region sequence-specific DNA binding"/>
    <property type="evidence" value="ECO:0007669"/>
    <property type="project" value="TreeGrafter"/>
</dbReference>
<evidence type="ECO:0000256" key="6">
    <source>
        <dbReference type="ARBA" id="ARBA00022833"/>
    </source>
</evidence>
<comment type="similarity">
    <text evidence="3">Belongs to the p53 family.</text>
</comment>
<evidence type="ECO:0000313" key="14">
    <source>
        <dbReference type="Proteomes" id="UP000749559"/>
    </source>
</evidence>
<evidence type="ECO:0000256" key="8">
    <source>
        <dbReference type="ARBA" id="ARBA00023125"/>
    </source>
</evidence>
<evidence type="ECO:0000256" key="11">
    <source>
        <dbReference type="ARBA" id="ARBA00023242"/>
    </source>
</evidence>
<dbReference type="PANTHER" id="PTHR11447">
    <property type="entry name" value="CELLULAR TUMOR ANTIGEN P53"/>
    <property type="match status" value="1"/>
</dbReference>
<sequence>MNMNGIKSNGNNSVRMSEEFGKRQQGFSTHAFIPAINTSAYVPEFGGTFGFSSLFGQPNMEGFDAIDWVYSGRVQCMFVRPKTMIPIPLYCRTPPPEDTILRALGIYIRKENVPVHRIWASVPREERIMPEARHWIRLDHPDVQYDDGNNTNNHMSATIPFNMFVHNVSLQRCSFAYVPPVPANSVPNGVKAIFTLETPQGFVLASTSMRVEVTDSPIVEEELAAAVPTPRALLSRYRCALSQKAEHYEILCKVRDALLLSEAVPEEEAKQIERSNRSADEDAEQCLQRFFESLV</sequence>
<keyword evidence="10" id="KW-0804">Transcription</keyword>
<keyword evidence="4" id="KW-0053">Apoptosis</keyword>